<dbReference type="Proteomes" id="UP000434957">
    <property type="component" value="Unassembled WGS sequence"/>
</dbReference>
<evidence type="ECO:0008006" key="8">
    <source>
        <dbReference type="Google" id="ProtNLM"/>
    </source>
</evidence>
<evidence type="ECO:0000313" key="6">
    <source>
        <dbReference type="Proteomes" id="UP000434957"/>
    </source>
</evidence>
<evidence type="ECO:0000313" key="3">
    <source>
        <dbReference type="EMBL" id="KAE9011253.1"/>
    </source>
</evidence>
<comment type="caution">
    <text evidence="4">The sequence shown here is derived from an EMBL/GenBank/DDBJ whole genome shotgun (WGS) entry which is preliminary data.</text>
</comment>
<keyword evidence="6" id="KW-1185">Reference proteome</keyword>
<proteinExistence type="predicted"/>
<dbReference type="EMBL" id="QXFU01001365">
    <property type="protein sequence ID" value="KAE9003969.1"/>
    <property type="molecule type" value="Genomic_DNA"/>
</dbReference>
<dbReference type="InterPro" id="IPR052727">
    <property type="entry name" value="Rab4/Rab5_effector"/>
</dbReference>
<feature type="region of interest" description="Disordered" evidence="1">
    <location>
        <begin position="103"/>
        <end position="135"/>
    </location>
</feature>
<sequence>MTHTDGELIGYEVAQSIDLPQCPALPKPMVRGELMYAAIYKQREDGMADAFIQMDVKSQCFMLNKLAVSGLWDSVLGFWNTARLSEVKKLQWCLNNKFMAPEQQRSADDDRPLKSNHCKNCPTKRNPNSRRRSTHLSDHNTCALCTAQICADCRVKRTLKVPGEEGVRLLDLHVVVCRACLSFVQEQDPAEIAWNNHMQREACNQSNSIGNKSRFSFSTLTGFSVRSPLTTNRRYPSISVSDLIKLMNSLSDLGTSRASQAIRRKTDPLH</sequence>
<dbReference type="EMBL" id="QXFV01001232">
    <property type="protein sequence ID" value="KAE9011253.1"/>
    <property type="molecule type" value="Genomic_DNA"/>
</dbReference>
<reference evidence="4 6" key="1">
    <citation type="submission" date="2018-08" db="EMBL/GenBank/DDBJ databases">
        <title>Genomic investigation of the strawberry pathogen Phytophthora fragariae indicates pathogenicity is determined by transcriptional variation in three key races.</title>
        <authorList>
            <person name="Adams T.M."/>
            <person name="Armitage A.D."/>
            <person name="Sobczyk M.K."/>
            <person name="Bates H.J."/>
            <person name="Dunwell J.M."/>
            <person name="Nellist C.F."/>
            <person name="Harrison R.J."/>
        </authorList>
    </citation>
    <scope>NUCLEOTIDE SEQUENCE [LARGE SCALE GENOMIC DNA]</scope>
    <source>
        <strain evidence="3 5">SCRP249</strain>
        <strain evidence="2 7">SCRP324</strain>
        <strain evidence="4 6">SCRP333</strain>
    </source>
</reference>
<name>A0A6A4CVL4_9STRA</name>
<dbReference type="AlphaFoldDB" id="A0A6A4CVL4"/>
<evidence type="ECO:0000313" key="5">
    <source>
        <dbReference type="Proteomes" id="UP000429607"/>
    </source>
</evidence>
<dbReference type="PANTHER" id="PTHR13510">
    <property type="entry name" value="FYVE-FINGER-CONTAINING RAB5 EFFECTOR PROTEIN RABENOSYN-5-RELATED"/>
    <property type="match status" value="1"/>
</dbReference>
<evidence type="ECO:0000313" key="2">
    <source>
        <dbReference type="EMBL" id="KAE9003969.1"/>
    </source>
</evidence>
<dbReference type="Proteomes" id="UP000429607">
    <property type="component" value="Unassembled WGS sequence"/>
</dbReference>
<dbReference type="Proteomes" id="UP000435112">
    <property type="component" value="Unassembled WGS sequence"/>
</dbReference>
<gene>
    <name evidence="3" type="ORF">PR001_g15965</name>
    <name evidence="2" type="ORF">PR002_g17195</name>
    <name evidence="4" type="ORF">PR003_g23902</name>
</gene>
<evidence type="ECO:0000313" key="7">
    <source>
        <dbReference type="Proteomes" id="UP000435112"/>
    </source>
</evidence>
<organism evidence="4 6">
    <name type="scientific">Phytophthora rubi</name>
    <dbReference type="NCBI Taxonomy" id="129364"/>
    <lineage>
        <taxon>Eukaryota</taxon>
        <taxon>Sar</taxon>
        <taxon>Stramenopiles</taxon>
        <taxon>Oomycota</taxon>
        <taxon>Peronosporomycetes</taxon>
        <taxon>Peronosporales</taxon>
        <taxon>Peronosporaceae</taxon>
        <taxon>Phytophthora</taxon>
    </lineage>
</organism>
<accession>A0A6A4CVL4</accession>
<dbReference type="EMBL" id="QXFT01002596">
    <property type="protein sequence ID" value="KAE9295843.1"/>
    <property type="molecule type" value="Genomic_DNA"/>
</dbReference>
<evidence type="ECO:0000256" key="1">
    <source>
        <dbReference type="SAM" id="MobiDB-lite"/>
    </source>
</evidence>
<dbReference type="PANTHER" id="PTHR13510:SF44">
    <property type="entry name" value="RABENOSYN-5"/>
    <property type="match status" value="1"/>
</dbReference>
<dbReference type="OrthoDB" id="126061at2759"/>
<protein>
    <recommendedName>
        <fullName evidence="8">FYVE-type domain-containing protein</fullName>
    </recommendedName>
</protein>
<evidence type="ECO:0000313" key="4">
    <source>
        <dbReference type="EMBL" id="KAE9295843.1"/>
    </source>
</evidence>